<evidence type="ECO:0000313" key="3">
    <source>
        <dbReference type="Proteomes" id="UP000606786"/>
    </source>
</evidence>
<evidence type="ECO:0000256" key="1">
    <source>
        <dbReference type="SAM" id="MobiDB-lite"/>
    </source>
</evidence>
<protein>
    <submittedName>
        <fullName evidence="2">(Mediterranean fruit fly) hypothetical protein</fullName>
    </submittedName>
</protein>
<sequence length="78" mass="9172">MNEQIKLCRSEARRSEAKRGEPQPKTPKQIWPVKAPKSWKVTSAAAKCKYWLSVDCRQCEEEALKKEMQRQRVVNKIK</sequence>
<organism evidence="2 3">
    <name type="scientific">Ceratitis capitata</name>
    <name type="common">Mediterranean fruit fly</name>
    <name type="synonym">Tephritis capitata</name>
    <dbReference type="NCBI Taxonomy" id="7213"/>
    <lineage>
        <taxon>Eukaryota</taxon>
        <taxon>Metazoa</taxon>
        <taxon>Ecdysozoa</taxon>
        <taxon>Arthropoda</taxon>
        <taxon>Hexapoda</taxon>
        <taxon>Insecta</taxon>
        <taxon>Pterygota</taxon>
        <taxon>Neoptera</taxon>
        <taxon>Endopterygota</taxon>
        <taxon>Diptera</taxon>
        <taxon>Brachycera</taxon>
        <taxon>Muscomorpha</taxon>
        <taxon>Tephritoidea</taxon>
        <taxon>Tephritidae</taxon>
        <taxon>Ceratitis</taxon>
        <taxon>Ceratitis</taxon>
    </lineage>
</organism>
<feature type="region of interest" description="Disordered" evidence="1">
    <location>
        <begin position="1"/>
        <end position="30"/>
    </location>
</feature>
<dbReference type="EMBL" id="CAJHJT010000056">
    <property type="protein sequence ID" value="CAD7014529.1"/>
    <property type="molecule type" value="Genomic_DNA"/>
</dbReference>
<comment type="caution">
    <text evidence="2">The sequence shown here is derived from an EMBL/GenBank/DDBJ whole genome shotgun (WGS) entry which is preliminary data.</text>
</comment>
<keyword evidence="3" id="KW-1185">Reference proteome</keyword>
<proteinExistence type="predicted"/>
<evidence type="ECO:0000313" key="2">
    <source>
        <dbReference type="EMBL" id="CAD7014529.1"/>
    </source>
</evidence>
<reference evidence="2" key="1">
    <citation type="submission" date="2020-11" db="EMBL/GenBank/DDBJ databases">
        <authorList>
            <person name="Whitehead M."/>
        </authorList>
    </citation>
    <scope>NUCLEOTIDE SEQUENCE</scope>
    <source>
        <strain evidence="2">EGII</strain>
    </source>
</reference>
<feature type="compositionally biased region" description="Basic and acidic residues" evidence="1">
    <location>
        <begin position="1"/>
        <end position="22"/>
    </location>
</feature>
<name>A0A811VJY5_CERCA</name>
<dbReference type="AlphaFoldDB" id="A0A811VJY5"/>
<gene>
    <name evidence="2" type="ORF">CCAP1982_LOCUS22530</name>
</gene>
<accession>A0A811VJY5</accession>
<dbReference type="Proteomes" id="UP000606786">
    <property type="component" value="Unassembled WGS sequence"/>
</dbReference>